<evidence type="ECO:0000313" key="4">
    <source>
        <dbReference type="Proteomes" id="UP000318582"/>
    </source>
</evidence>
<comment type="caution">
    <text evidence="3">The sequence shown here is derived from an EMBL/GenBank/DDBJ whole genome shotgun (WGS) entry which is preliminary data.</text>
</comment>
<evidence type="ECO:0000256" key="1">
    <source>
        <dbReference type="SAM" id="MobiDB-lite"/>
    </source>
</evidence>
<protein>
    <submittedName>
        <fullName evidence="3">DNA-directed DNA polymerase</fullName>
    </submittedName>
</protein>
<keyword evidence="4" id="KW-1185">Reference proteome</keyword>
<dbReference type="Pfam" id="PF07727">
    <property type="entry name" value="RVT_2"/>
    <property type="match status" value="1"/>
</dbReference>
<evidence type="ECO:0000259" key="2">
    <source>
        <dbReference type="Pfam" id="PF07727"/>
    </source>
</evidence>
<dbReference type="GO" id="GO:0003887">
    <property type="term" value="F:DNA-directed DNA polymerase activity"/>
    <property type="evidence" value="ECO:0007669"/>
    <property type="project" value="UniProtKB-KW"/>
</dbReference>
<dbReference type="Proteomes" id="UP000318582">
    <property type="component" value="Unassembled WGS sequence"/>
</dbReference>
<organism evidence="3 4">
    <name type="scientific">Powellomyces hirtus</name>
    <dbReference type="NCBI Taxonomy" id="109895"/>
    <lineage>
        <taxon>Eukaryota</taxon>
        <taxon>Fungi</taxon>
        <taxon>Fungi incertae sedis</taxon>
        <taxon>Chytridiomycota</taxon>
        <taxon>Chytridiomycota incertae sedis</taxon>
        <taxon>Chytridiomycetes</taxon>
        <taxon>Spizellomycetales</taxon>
        <taxon>Powellomycetaceae</taxon>
        <taxon>Powellomyces</taxon>
    </lineage>
</organism>
<dbReference type="AlphaFoldDB" id="A0A507DPT4"/>
<keyword evidence="3" id="KW-0548">Nucleotidyltransferase</keyword>
<sequence>MADELPDAEDVSSQQREVLVDASEQGDKERTLRMLRSTSPALWERSHPLPESLRPPKCLNGAQPASDSPLESTGSQRLVCWLRQLVCWLRLLHLERMNLPPSRLLSKPLMQSSGSKQLKLNSTAYMPTTPGISFPLPAGRQPIKCKWVFKIKRAADGSLQRYKARLVAKGFSQREGVDYGETFAPVAKFGSARMVLAIAAIEDMELEQMDAVTAFLPPDIEEEIYMEQPEGFAIAGQEDLVCRLCCSLHRLKQSSRNWNQLLDARLKQLGLCRAMPTIASPLCMHKTPRAPYICWSNVDDMILASKSMVQINHIKTELSKQFKMTDMGALGLIKREGPGITGLL</sequence>
<feature type="region of interest" description="Disordered" evidence="1">
    <location>
        <begin position="1"/>
        <end position="70"/>
    </location>
</feature>
<keyword evidence="3" id="KW-0239">DNA-directed DNA polymerase</keyword>
<gene>
    <name evidence="3" type="ORF">PhCBS80983_g06425</name>
</gene>
<dbReference type="InterPro" id="IPR013103">
    <property type="entry name" value="RVT_2"/>
</dbReference>
<name>A0A507DPT4_9FUNG</name>
<proteinExistence type="predicted"/>
<evidence type="ECO:0000313" key="3">
    <source>
        <dbReference type="EMBL" id="TPX52900.1"/>
    </source>
</evidence>
<accession>A0A507DPT4</accession>
<dbReference type="STRING" id="109895.A0A507DPT4"/>
<dbReference type="EMBL" id="QEAQ01000286">
    <property type="protein sequence ID" value="TPX52900.1"/>
    <property type="molecule type" value="Genomic_DNA"/>
</dbReference>
<reference evidence="3 4" key="1">
    <citation type="journal article" date="2019" name="Sci. Rep.">
        <title>Comparative genomics of chytrid fungi reveal insights into the obligate biotrophic and pathogenic lifestyle of Synchytrium endobioticum.</title>
        <authorList>
            <person name="van de Vossenberg B.T.L.H."/>
            <person name="Warris S."/>
            <person name="Nguyen H.D.T."/>
            <person name="van Gent-Pelzer M.P.E."/>
            <person name="Joly D.L."/>
            <person name="van de Geest H.C."/>
            <person name="Bonants P.J.M."/>
            <person name="Smith D.S."/>
            <person name="Levesque C.A."/>
            <person name="van der Lee T.A.J."/>
        </authorList>
    </citation>
    <scope>NUCLEOTIDE SEQUENCE [LARGE SCALE GENOMIC DNA]</scope>
    <source>
        <strain evidence="3 4">CBS 809.83</strain>
    </source>
</reference>
<feature type="domain" description="Reverse transcriptase Ty1/copia-type" evidence="2">
    <location>
        <begin position="136"/>
        <end position="330"/>
    </location>
</feature>
<keyword evidence="3" id="KW-0808">Transferase</keyword>
<feature type="compositionally biased region" description="Acidic residues" evidence="1">
    <location>
        <begin position="1"/>
        <end position="10"/>
    </location>
</feature>